<evidence type="ECO:0000313" key="2">
    <source>
        <dbReference type="EMBL" id="KAL0562699.1"/>
    </source>
</evidence>
<reference evidence="2 3" key="1">
    <citation type="submission" date="2024-02" db="EMBL/GenBank/DDBJ databases">
        <title>A draft genome for the cacao thread blight pathogen Marasmius crinis-equi.</title>
        <authorList>
            <person name="Cohen S.P."/>
            <person name="Baruah I.K."/>
            <person name="Amoako-Attah I."/>
            <person name="Bukari Y."/>
            <person name="Meinhardt L.W."/>
            <person name="Bailey B.A."/>
        </authorList>
    </citation>
    <scope>NUCLEOTIDE SEQUENCE [LARGE SCALE GENOMIC DNA]</scope>
    <source>
        <strain evidence="2 3">GH-76</strain>
    </source>
</reference>
<dbReference type="Proteomes" id="UP001465976">
    <property type="component" value="Unassembled WGS sequence"/>
</dbReference>
<name>A0ABR3EIJ1_9AGAR</name>
<proteinExistence type="predicted"/>
<evidence type="ECO:0000313" key="3">
    <source>
        <dbReference type="Proteomes" id="UP001465976"/>
    </source>
</evidence>
<feature type="compositionally biased region" description="Low complexity" evidence="1">
    <location>
        <begin position="24"/>
        <end position="35"/>
    </location>
</feature>
<feature type="non-terminal residue" evidence="2">
    <location>
        <position position="1"/>
    </location>
</feature>
<sequence>PHREPYSTPSSTNTSRNLSDRSSSDSGLGVSLGSSWRDDNRAREVMANAWSPEKRKRLEGARRRLLAWADSKNHLYGLELWDPSESLLVSYVSQTMAGKVTEPTARRHCSLLKEVCEAQGRTWKGGKDLERCLRGVGRMVPPSSLRPDRVPVTAPMMTTLAYGLKLGDEHGEGADPYDSCVFAAAATGLFAQTRTGELLAQKDSVEDYNHKTHPVTLDLTLNDDQRSYSLFLPSTKTSLYKGAT</sequence>
<dbReference type="EMBL" id="JBAHYK010004748">
    <property type="protein sequence ID" value="KAL0562699.1"/>
    <property type="molecule type" value="Genomic_DNA"/>
</dbReference>
<protein>
    <submittedName>
        <fullName evidence="2">Uncharacterized protein</fullName>
    </submittedName>
</protein>
<evidence type="ECO:0000256" key="1">
    <source>
        <dbReference type="SAM" id="MobiDB-lite"/>
    </source>
</evidence>
<organism evidence="2 3">
    <name type="scientific">Marasmius crinis-equi</name>
    <dbReference type="NCBI Taxonomy" id="585013"/>
    <lineage>
        <taxon>Eukaryota</taxon>
        <taxon>Fungi</taxon>
        <taxon>Dikarya</taxon>
        <taxon>Basidiomycota</taxon>
        <taxon>Agaricomycotina</taxon>
        <taxon>Agaricomycetes</taxon>
        <taxon>Agaricomycetidae</taxon>
        <taxon>Agaricales</taxon>
        <taxon>Marasmiineae</taxon>
        <taxon>Marasmiaceae</taxon>
        <taxon>Marasmius</taxon>
    </lineage>
</organism>
<comment type="caution">
    <text evidence="2">The sequence shown here is derived from an EMBL/GenBank/DDBJ whole genome shotgun (WGS) entry which is preliminary data.</text>
</comment>
<feature type="non-terminal residue" evidence="2">
    <location>
        <position position="244"/>
    </location>
</feature>
<gene>
    <name evidence="2" type="ORF">V5O48_019382</name>
</gene>
<feature type="region of interest" description="Disordered" evidence="1">
    <location>
        <begin position="1"/>
        <end position="35"/>
    </location>
</feature>
<accession>A0ABR3EIJ1</accession>
<keyword evidence="3" id="KW-1185">Reference proteome</keyword>